<sequence>MILFPYDKLVTSVGNKKSLYERCLLDINFKLRLEFLENYLIIPLELSGALIDEMHIMGNPKLDEGSVSFRS</sequence>
<organism evidence="1 2">
    <name type="scientific">Prunus persica</name>
    <name type="common">Peach</name>
    <name type="synonym">Amygdalus persica</name>
    <dbReference type="NCBI Taxonomy" id="3760"/>
    <lineage>
        <taxon>Eukaryota</taxon>
        <taxon>Viridiplantae</taxon>
        <taxon>Streptophyta</taxon>
        <taxon>Embryophyta</taxon>
        <taxon>Tracheophyta</taxon>
        <taxon>Spermatophyta</taxon>
        <taxon>Magnoliopsida</taxon>
        <taxon>eudicotyledons</taxon>
        <taxon>Gunneridae</taxon>
        <taxon>Pentapetalae</taxon>
        <taxon>rosids</taxon>
        <taxon>fabids</taxon>
        <taxon>Rosales</taxon>
        <taxon>Rosaceae</taxon>
        <taxon>Amygdaloideae</taxon>
        <taxon>Amygdaleae</taxon>
        <taxon>Prunus</taxon>
    </lineage>
</organism>
<dbReference type="AlphaFoldDB" id="M5VXY3"/>
<dbReference type="Proteomes" id="UP000006882">
    <property type="component" value="Chromosome G6"/>
</dbReference>
<dbReference type="EMBL" id="CM007656">
    <property type="protein sequence ID" value="ONI01108.1"/>
    <property type="molecule type" value="Genomic_DNA"/>
</dbReference>
<evidence type="ECO:0000313" key="1">
    <source>
        <dbReference type="EMBL" id="ONI01108.1"/>
    </source>
</evidence>
<reference evidence="1 2" key="1">
    <citation type="journal article" date="2013" name="Nat. Genet.">
        <title>The high-quality draft genome of peach (Prunus persica) identifies unique patterns of genetic diversity, domestication and genome evolution.</title>
        <authorList>
            <consortium name="International Peach Genome Initiative"/>
            <person name="Verde I."/>
            <person name="Abbott A.G."/>
            <person name="Scalabrin S."/>
            <person name="Jung S."/>
            <person name="Shu S."/>
            <person name="Marroni F."/>
            <person name="Zhebentyayeva T."/>
            <person name="Dettori M.T."/>
            <person name="Grimwood J."/>
            <person name="Cattonaro F."/>
            <person name="Zuccolo A."/>
            <person name="Rossini L."/>
            <person name="Jenkins J."/>
            <person name="Vendramin E."/>
            <person name="Meisel L.A."/>
            <person name="Decroocq V."/>
            <person name="Sosinski B."/>
            <person name="Prochnik S."/>
            <person name="Mitros T."/>
            <person name="Policriti A."/>
            <person name="Cipriani G."/>
            <person name="Dondini L."/>
            <person name="Ficklin S."/>
            <person name="Goodstein D.M."/>
            <person name="Xuan P."/>
            <person name="Del Fabbro C."/>
            <person name="Aramini V."/>
            <person name="Copetti D."/>
            <person name="Gonzalez S."/>
            <person name="Horner D.S."/>
            <person name="Falchi R."/>
            <person name="Lucas S."/>
            <person name="Mica E."/>
            <person name="Maldonado J."/>
            <person name="Lazzari B."/>
            <person name="Bielenberg D."/>
            <person name="Pirona R."/>
            <person name="Miculan M."/>
            <person name="Barakat A."/>
            <person name="Testolin R."/>
            <person name="Stella A."/>
            <person name="Tartarini S."/>
            <person name="Tonutti P."/>
            <person name="Arus P."/>
            <person name="Orellana A."/>
            <person name="Wells C."/>
            <person name="Main D."/>
            <person name="Vizzotto G."/>
            <person name="Silva H."/>
            <person name="Salamini F."/>
            <person name="Schmutz J."/>
            <person name="Morgante M."/>
            <person name="Rokhsar D.S."/>
        </authorList>
    </citation>
    <scope>NUCLEOTIDE SEQUENCE [LARGE SCALE GENOMIC DNA]</scope>
    <source>
        <strain evidence="2">cv. Nemared</strain>
    </source>
</reference>
<accession>M5VXY3</accession>
<proteinExistence type="predicted"/>
<gene>
    <name evidence="1" type="ORF">PRUPE_6G122200</name>
</gene>
<evidence type="ECO:0000313" key="2">
    <source>
        <dbReference type="Proteomes" id="UP000006882"/>
    </source>
</evidence>
<protein>
    <submittedName>
        <fullName evidence="1">Uncharacterized protein</fullName>
    </submittedName>
</protein>
<dbReference type="Gramene" id="ONI01108">
    <property type="protein sequence ID" value="ONI01108"/>
    <property type="gene ID" value="PRUPE_6G122200"/>
</dbReference>
<dbReference type="HOGENOM" id="CLU_2744803_0_0_1"/>
<keyword evidence="2" id="KW-1185">Reference proteome</keyword>
<name>M5VXY3_PRUPE</name>